<comment type="caution">
    <text evidence="1">The sequence shown here is derived from an EMBL/GenBank/DDBJ whole genome shotgun (WGS) entry which is preliminary data.</text>
</comment>
<reference evidence="1" key="1">
    <citation type="submission" date="2022-03" db="EMBL/GenBank/DDBJ databases">
        <authorList>
            <person name="Tunstrom K."/>
        </authorList>
    </citation>
    <scope>NUCLEOTIDE SEQUENCE</scope>
</reference>
<organism evidence="1 2">
    <name type="scientific">Euphydryas editha</name>
    <name type="common">Edith's checkerspot</name>
    <dbReference type="NCBI Taxonomy" id="104508"/>
    <lineage>
        <taxon>Eukaryota</taxon>
        <taxon>Metazoa</taxon>
        <taxon>Ecdysozoa</taxon>
        <taxon>Arthropoda</taxon>
        <taxon>Hexapoda</taxon>
        <taxon>Insecta</taxon>
        <taxon>Pterygota</taxon>
        <taxon>Neoptera</taxon>
        <taxon>Endopterygota</taxon>
        <taxon>Lepidoptera</taxon>
        <taxon>Glossata</taxon>
        <taxon>Ditrysia</taxon>
        <taxon>Papilionoidea</taxon>
        <taxon>Nymphalidae</taxon>
        <taxon>Nymphalinae</taxon>
        <taxon>Euphydryas</taxon>
    </lineage>
</organism>
<protein>
    <submittedName>
        <fullName evidence="1">Uncharacterized protein</fullName>
    </submittedName>
</protein>
<evidence type="ECO:0000313" key="2">
    <source>
        <dbReference type="Proteomes" id="UP001153954"/>
    </source>
</evidence>
<evidence type="ECO:0000313" key="1">
    <source>
        <dbReference type="EMBL" id="CAH2103326.1"/>
    </source>
</evidence>
<dbReference type="AlphaFoldDB" id="A0AAU9UZH9"/>
<sequence>MPSAKRPPPRRALYCWSAEITGLRAACNGAKRQYTRSKRRRPQDMDRDDMLRRIYMEKRKTLRQAICRAKEEDWLELVGGSGERPLGPTLYTAPISETIQSDYLRRIIGELFPDEP</sequence>
<name>A0AAU9UZH9_EUPED</name>
<proteinExistence type="predicted"/>
<dbReference type="Proteomes" id="UP001153954">
    <property type="component" value="Unassembled WGS sequence"/>
</dbReference>
<gene>
    <name evidence="1" type="ORF">EEDITHA_LOCUS17857</name>
</gene>
<dbReference type="EMBL" id="CAKOGL010000026">
    <property type="protein sequence ID" value="CAH2103326.1"/>
    <property type="molecule type" value="Genomic_DNA"/>
</dbReference>
<keyword evidence="2" id="KW-1185">Reference proteome</keyword>
<accession>A0AAU9UZH9</accession>